<dbReference type="InterPro" id="IPR029062">
    <property type="entry name" value="Class_I_gatase-like"/>
</dbReference>
<keyword evidence="4" id="KW-0720">Serine protease</keyword>
<dbReference type="AlphaFoldDB" id="A0A916RPW9"/>
<comment type="similarity">
    <text evidence="1">Belongs to the peptidase S51 family.</text>
</comment>
<proteinExistence type="inferred from homology"/>
<dbReference type="Pfam" id="PF03575">
    <property type="entry name" value="Peptidase_S51"/>
    <property type="match status" value="1"/>
</dbReference>
<gene>
    <name evidence="5" type="ORF">GCM10008025_04690</name>
</gene>
<dbReference type="InterPro" id="IPR005320">
    <property type="entry name" value="Peptidase_S51"/>
</dbReference>
<reference evidence="5" key="1">
    <citation type="journal article" date="2014" name="Int. J. Syst. Evol. Microbiol.">
        <title>Complete genome sequence of Corynebacterium casei LMG S-19264T (=DSM 44701T), isolated from a smear-ripened cheese.</title>
        <authorList>
            <consortium name="US DOE Joint Genome Institute (JGI-PGF)"/>
            <person name="Walter F."/>
            <person name="Albersmeier A."/>
            <person name="Kalinowski J."/>
            <person name="Ruckert C."/>
        </authorList>
    </citation>
    <scope>NUCLEOTIDE SEQUENCE</scope>
    <source>
        <strain evidence="5">CGMCC 1.12408</strain>
    </source>
</reference>
<evidence type="ECO:0000256" key="4">
    <source>
        <dbReference type="ARBA" id="ARBA00022825"/>
    </source>
</evidence>
<dbReference type="PANTHER" id="PTHR36175">
    <property type="entry name" value="CYANOPHYCINASE"/>
    <property type="match status" value="1"/>
</dbReference>
<sequence>MNKHLFLFGGGSPFTPNFAMEFVKLCSGGDIAILFLDGGEPIMPRYTNLLEEIGHHDFTYIPLPSTPIDHAISKINQSSGVIICGGDSLGYANCIVDTPISRSVIQAYENGIPIAGFSAGALISPEVCVVSARDSGLQNYVKRKGLGLLPDTLVAVHFTEWNEVNHLKQITHDIPSTYNYGIDEQTGMYFHNETLVDMEGRGVYTMKNGSLMQMY</sequence>
<keyword evidence="2" id="KW-0645">Protease</keyword>
<protein>
    <recommendedName>
        <fullName evidence="7">Peptidase S51 dipeptidase E</fullName>
    </recommendedName>
</protein>
<dbReference type="Gene3D" id="3.40.50.880">
    <property type="match status" value="1"/>
</dbReference>
<dbReference type="GO" id="GO:0008236">
    <property type="term" value="F:serine-type peptidase activity"/>
    <property type="evidence" value="ECO:0007669"/>
    <property type="project" value="UniProtKB-KW"/>
</dbReference>
<evidence type="ECO:0000256" key="1">
    <source>
        <dbReference type="ARBA" id="ARBA00006534"/>
    </source>
</evidence>
<reference evidence="5" key="2">
    <citation type="submission" date="2020-09" db="EMBL/GenBank/DDBJ databases">
        <authorList>
            <person name="Sun Q."/>
            <person name="Zhou Y."/>
        </authorList>
    </citation>
    <scope>NUCLEOTIDE SEQUENCE</scope>
    <source>
        <strain evidence="5">CGMCC 1.12408</strain>
    </source>
</reference>
<dbReference type="PANTHER" id="PTHR36175:SF1">
    <property type="entry name" value="CYANOPHYCINASE"/>
    <property type="match status" value="1"/>
</dbReference>
<evidence type="ECO:0000313" key="6">
    <source>
        <dbReference type="Proteomes" id="UP000613512"/>
    </source>
</evidence>
<keyword evidence="3" id="KW-0378">Hydrolase</keyword>
<keyword evidence="6" id="KW-1185">Reference proteome</keyword>
<dbReference type="SUPFAM" id="SSF52317">
    <property type="entry name" value="Class I glutamine amidotransferase-like"/>
    <property type="match status" value="1"/>
</dbReference>
<dbReference type="GO" id="GO:0006508">
    <property type="term" value="P:proteolysis"/>
    <property type="evidence" value="ECO:0007669"/>
    <property type="project" value="UniProtKB-KW"/>
</dbReference>
<evidence type="ECO:0000256" key="3">
    <source>
        <dbReference type="ARBA" id="ARBA00022801"/>
    </source>
</evidence>
<evidence type="ECO:0008006" key="7">
    <source>
        <dbReference type="Google" id="ProtNLM"/>
    </source>
</evidence>
<dbReference type="Proteomes" id="UP000613512">
    <property type="component" value="Unassembled WGS sequence"/>
</dbReference>
<organism evidence="5 6">
    <name type="scientific">Ornithinibacillus halotolerans</name>
    <dbReference type="NCBI Taxonomy" id="1274357"/>
    <lineage>
        <taxon>Bacteria</taxon>
        <taxon>Bacillati</taxon>
        <taxon>Bacillota</taxon>
        <taxon>Bacilli</taxon>
        <taxon>Bacillales</taxon>
        <taxon>Bacillaceae</taxon>
        <taxon>Ornithinibacillus</taxon>
    </lineage>
</organism>
<dbReference type="EMBL" id="BMEY01000002">
    <property type="protein sequence ID" value="GGA63913.1"/>
    <property type="molecule type" value="Genomic_DNA"/>
</dbReference>
<name>A0A916RPW9_9BACI</name>
<comment type="caution">
    <text evidence="5">The sequence shown here is derived from an EMBL/GenBank/DDBJ whole genome shotgun (WGS) entry which is preliminary data.</text>
</comment>
<evidence type="ECO:0000256" key="2">
    <source>
        <dbReference type="ARBA" id="ARBA00022670"/>
    </source>
</evidence>
<evidence type="ECO:0000313" key="5">
    <source>
        <dbReference type="EMBL" id="GGA63913.1"/>
    </source>
</evidence>
<accession>A0A916RPW9</accession>